<feature type="compositionally biased region" description="Basic and acidic residues" evidence="1">
    <location>
        <begin position="626"/>
        <end position="638"/>
    </location>
</feature>
<evidence type="ECO:0000313" key="4">
    <source>
        <dbReference type="Proteomes" id="UP000001542"/>
    </source>
</evidence>
<proteinExistence type="predicted"/>
<evidence type="ECO:0000313" key="3">
    <source>
        <dbReference type="EMBL" id="EAY21196.1"/>
    </source>
</evidence>
<dbReference type="GO" id="GO:0000175">
    <property type="term" value="F:3'-5'-RNA exonuclease activity"/>
    <property type="evidence" value="ECO:0000318"/>
    <property type="project" value="GO_Central"/>
</dbReference>
<dbReference type="SUPFAM" id="SSF53098">
    <property type="entry name" value="Ribonuclease H-like"/>
    <property type="match status" value="1"/>
</dbReference>
<dbReference type="Gene3D" id="3.30.420.10">
    <property type="entry name" value="Ribonuclease H-like superfamily/Ribonuclease H"/>
    <property type="match status" value="1"/>
</dbReference>
<dbReference type="PANTHER" id="PTHR12124">
    <property type="entry name" value="POLYMYOSITIS/SCLERODERMA AUTOANTIGEN-RELATED"/>
    <property type="match status" value="1"/>
</dbReference>
<dbReference type="InterPro" id="IPR036397">
    <property type="entry name" value="RNaseH_sf"/>
</dbReference>
<dbReference type="EMBL" id="DS113192">
    <property type="protein sequence ID" value="EAY21196.1"/>
    <property type="molecule type" value="Genomic_DNA"/>
</dbReference>
<dbReference type="AlphaFoldDB" id="A2DER9"/>
<feature type="region of interest" description="Disordered" evidence="1">
    <location>
        <begin position="608"/>
        <end position="645"/>
    </location>
</feature>
<dbReference type="GO" id="GO:0071039">
    <property type="term" value="P:nuclear polyadenylation-dependent CUT catabolic process"/>
    <property type="evidence" value="ECO:0000318"/>
    <property type="project" value="GO_Central"/>
</dbReference>
<dbReference type="KEGG" id="tva:5466744"/>
<dbReference type="RefSeq" id="XP_001582182.1">
    <property type="nucleotide sequence ID" value="XM_001582132.1"/>
</dbReference>
<dbReference type="SMR" id="A2DER9"/>
<dbReference type="PANTHER" id="PTHR12124:SF47">
    <property type="entry name" value="EXOSOME COMPONENT 10"/>
    <property type="match status" value="1"/>
</dbReference>
<dbReference type="GO" id="GO:0071036">
    <property type="term" value="P:nuclear polyadenylation-dependent snoRNA catabolic process"/>
    <property type="evidence" value="ECO:0000318"/>
    <property type="project" value="GO_Central"/>
</dbReference>
<keyword evidence="4" id="KW-1185">Reference proteome</keyword>
<dbReference type="STRING" id="5722.A2DER9"/>
<dbReference type="GO" id="GO:0071037">
    <property type="term" value="P:nuclear polyadenylation-dependent snRNA catabolic process"/>
    <property type="evidence" value="ECO:0000318"/>
    <property type="project" value="GO_Central"/>
</dbReference>
<reference evidence="3" key="2">
    <citation type="journal article" date="2007" name="Science">
        <title>Draft genome sequence of the sexually transmitted pathogen Trichomonas vaginalis.</title>
        <authorList>
            <person name="Carlton J.M."/>
            <person name="Hirt R.P."/>
            <person name="Silva J.C."/>
            <person name="Delcher A.L."/>
            <person name="Schatz M."/>
            <person name="Zhao Q."/>
            <person name="Wortman J.R."/>
            <person name="Bidwell S.L."/>
            <person name="Alsmark U.C.M."/>
            <person name="Besteiro S."/>
            <person name="Sicheritz-Ponten T."/>
            <person name="Noel C.J."/>
            <person name="Dacks J.B."/>
            <person name="Foster P.G."/>
            <person name="Simillion C."/>
            <person name="Van de Peer Y."/>
            <person name="Miranda-Saavedra D."/>
            <person name="Barton G.J."/>
            <person name="Westrop G.D."/>
            <person name="Mueller S."/>
            <person name="Dessi D."/>
            <person name="Fiori P.L."/>
            <person name="Ren Q."/>
            <person name="Paulsen I."/>
            <person name="Zhang H."/>
            <person name="Bastida-Corcuera F.D."/>
            <person name="Simoes-Barbosa A."/>
            <person name="Brown M.T."/>
            <person name="Hayes R.D."/>
            <person name="Mukherjee M."/>
            <person name="Okumura C.Y."/>
            <person name="Schneider R."/>
            <person name="Smith A.J."/>
            <person name="Vanacova S."/>
            <person name="Villalvazo M."/>
            <person name="Haas B.J."/>
            <person name="Pertea M."/>
            <person name="Feldblyum T.V."/>
            <person name="Utterback T.R."/>
            <person name="Shu C.L."/>
            <person name="Osoegawa K."/>
            <person name="de Jong P.J."/>
            <person name="Hrdy I."/>
            <person name="Horvathova L."/>
            <person name="Zubacova Z."/>
            <person name="Dolezal P."/>
            <person name="Malik S.B."/>
            <person name="Logsdon J.M. Jr."/>
            <person name="Henze K."/>
            <person name="Gupta A."/>
            <person name="Wang C.C."/>
            <person name="Dunne R.L."/>
            <person name="Upcroft J.A."/>
            <person name="Upcroft P."/>
            <person name="White O."/>
            <person name="Salzberg S.L."/>
            <person name="Tang P."/>
            <person name="Chiu C.-H."/>
            <person name="Lee Y.-S."/>
            <person name="Embley T.M."/>
            <person name="Coombs G.H."/>
            <person name="Mottram J.C."/>
            <person name="Tachezy J."/>
            <person name="Fraser-Liggett C.M."/>
            <person name="Johnson P.J."/>
        </authorList>
    </citation>
    <scope>NUCLEOTIDE SEQUENCE [LARGE SCALE GENOMIC DNA]</scope>
    <source>
        <strain evidence="3">G3</strain>
    </source>
</reference>
<organism evidence="3 4">
    <name type="scientific">Trichomonas vaginalis (strain ATCC PRA-98 / G3)</name>
    <dbReference type="NCBI Taxonomy" id="412133"/>
    <lineage>
        <taxon>Eukaryota</taxon>
        <taxon>Metamonada</taxon>
        <taxon>Parabasalia</taxon>
        <taxon>Trichomonadida</taxon>
        <taxon>Trichomonadidae</taxon>
        <taxon>Trichomonas</taxon>
    </lineage>
</organism>
<keyword evidence="3" id="KW-0269">Exonuclease</keyword>
<protein>
    <submittedName>
        <fullName evidence="3">3'-5' exonuclease family protein</fullName>
    </submittedName>
</protein>
<dbReference type="GO" id="GO:0071038">
    <property type="term" value="P:TRAMP-dependent tRNA surveillance pathway"/>
    <property type="evidence" value="ECO:0000318"/>
    <property type="project" value="GO_Central"/>
</dbReference>
<dbReference type="GO" id="GO:0000176">
    <property type="term" value="C:nuclear exosome (RNase complex)"/>
    <property type="evidence" value="ECO:0000318"/>
    <property type="project" value="GO_Central"/>
</dbReference>
<dbReference type="GO" id="GO:0003727">
    <property type="term" value="F:single-stranded RNA binding"/>
    <property type="evidence" value="ECO:0000318"/>
    <property type="project" value="GO_Central"/>
</dbReference>
<dbReference type="Proteomes" id="UP000001542">
    <property type="component" value="Unassembled WGS sequence"/>
</dbReference>
<feature type="domain" description="3'-5' exonuclease" evidence="2">
    <location>
        <begin position="134"/>
        <end position="252"/>
    </location>
</feature>
<dbReference type="InParanoid" id="A2DER9"/>
<keyword evidence="3" id="KW-0378">Hydrolase</keyword>
<dbReference type="InterPro" id="IPR012337">
    <property type="entry name" value="RNaseH-like_sf"/>
</dbReference>
<evidence type="ECO:0000256" key="1">
    <source>
        <dbReference type="SAM" id="MobiDB-lite"/>
    </source>
</evidence>
<keyword evidence="3" id="KW-0540">Nuclease</keyword>
<dbReference type="eggNOG" id="KOG2206">
    <property type="taxonomic scope" value="Eukaryota"/>
</dbReference>
<feature type="region of interest" description="Disordered" evidence="1">
    <location>
        <begin position="507"/>
        <end position="539"/>
    </location>
</feature>
<name>A2DER9_TRIV3</name>
<dbReference type="GO" id="GO:0071040">
    <property type="term" value="P:nuclear polyadenylation-dependent antisense transcript catabolic process"/>
    <property type="evidence" value="ECO:0000318"/>
    <property type="project" value="GO_Central"/>
</dbReference>
<dbReference type="OrthoDB" id="2250022at2759"/>
<dbReference type="VEuPathDB" id="TrichDB:TVAGG3_0576890"/>
<reference evidence="3" key="1">
    <citation type="submission" date="2006-10" db="EMBL/GenBank/DDBJ databases">
        <authorList>
            <person name="Amadeo P."/>
            <person name="Zhao Q."/>
            <person name="Wortman J."/>
            <person name="Fraser-Liggett C."/>
            <person name="Carlton J."/>
        </authorList>
    </citation>
    <scope>NUCLEOTIDE SEQUENCE</scope>
    <source>
        <strain evidence="3">G3</strain>
    </source>
</reference>
<gene>
    <name evidence="3" type="ORF">TVAG_283650</name>
</gene>
<dbReference type="GO" id="GO:0000467">
    <property type="term" value="P:exonucleolytic trimming to generate mature 3'-end of 5.8S rRNA from tricistronic rRNA transcript (SSU-rRNA, 5.8S rRNA, LSU-rRNA)"/>
    <property type="evidence" value="ECO:0000318"/>
    <property type="project" value="GO_Central"/>
</dbReference>
<dbReference type="InterPro" id="IPR002562">
    <property type="entry name" value="3'-5'_exonuclease_dom"/>
</dbReference>
<feature type="compositionally biased region" description="Low complexity" evidence="1">
    <location>
        <begin position="608"/>
        <end position="625"/>
    </location>
</feature>
<dbReference type="GO" id="GO:0071051">
    <property type="term" value="P:poly(A)-dependent snoRNA 3'-end processing"/>
    <property type="evidence" value="ECO:0000318"/>
    <property type="project" value="GO_Central"/>
</dbReference>
<dbReference type="VEuPathDB" id="TrichDB:TVAG_283650"/>
<accession>A2DER9</accession>
<dbReference type="InterPro" id="IPR045092">
    <property type="entry name" value="Rrp6-like"/>
</dbReference>
<sequence length="645" mass="71878">MNDEIIVTMPVVSSPFMEEIHAAFDSIQKLENLFLSPSAPDLSSFYHTFKRLVGEVTSYVGPYPIPEIDELLKNTQTPYVPTSLVSFYTNFDPKLPQQQGNSYTTKMDPVIPPSNPTVDLLKYPQINSVQFSLIDTKEQIESLISTISSSPDKAIGVSVIDHYFPNVICVLCISTRDCEYLIDVLELPDAITSLAPIFSARDITKVFGNAAHCCKLLHQAGISDIYNSFDVTTAAQHLNISTSLEDLTQDFRNRLQEGWIPDSARKVVPPPDFPHNKVCDSEKLSQILTESESNAMQDWRIRPLSLSQMRLARQRVHYLLYLYDSLRLKLTEESTKLLDKTIAISHHKASMDWTSYRTMIISPNGAILAAAYGQPIPSANVLRSIKNARQNETNNGILPQAIMSDAALTWCALTLPTNQKALDAALIESSPKHKQMYAPDPHSIPKRLSDEIIKEKSVNENYEIKSPPSKTLDEIVAEIGWVPSEENLESPKRPSEVHLALDTTVSPRVAKSAKGKTQTPAGAYLRHLRDPDQPTSVSRQIDGIPRTEAQIFALANNVRLLQKINGKTKTKLAAAKEETLPDESPEDVLRALVGMNYIDEADANQIKAKMNAPKPTKPAAKPAAKPAEKRGRSKDSKTHKYLKYW</sequence>
<dbReference type="GO" id="GO:0071035">
    <property type="term" value="P:nuclear polyadenylation-dependent rRNA catabolic process"/>
    <property type="evidence" value="ECO:0000318"/>
    <property type="project" value="GO_Central"/>
</dbReference>
<dbReference type="GO" id="GO:0005730">
    <property type="term" value="C:nucleolus"/>
    <property type="evidence" value="ECO:0000318"/>
    <property type="project" value="GO_Central"/>
</dbReference>
<dbReference type="GO" id="GO:0071044">
    <property type="term" value="P:histone mRNA catabolic process"/>
    <property type="evidence" value="ECO:0000318"/>
    <property type="project" value="GO_Central"/>
</dbReference>
<dbReference type="Pfam" id="PF01612">
    <property type="entry name" value="DNA_pol_A_exo1"/>
    <property type="match status" value="1"/>
</dbReference>
<evidence type="ECO:0000259" key="2">
    <source>
        <dbReference type="Pfam" id="PF01612"/>
    </source>
</evidence>